<dbReference type="SUPFAM" id="SSF55890">
    <property type="entry name" value="Sporulation response regulatory protein Spo0B"/>
    <property type="match status" value="1"/>
</dbReference>
<keyword evidence="2" id="KW-0808">Transferase</keyword>
<evidence type="ECO:0000256" key="1">
    <source>
        <dbReference type="ARBA" id="ARBA00022553"/>
    </source>
</evidence>
<gene>
    <name evidence="5" type="ORF">F7732_08295</name>
</gene>
<dbReference type="RefSeq" id="WP_151573411.1">
    <property type="nucleotide sequence ID" value="NZ_WBOT01000002.1"/>
</dbReference>
<evidence type="ECO:0000313" key="5">
    <source>
        <dbReference type="EMBL" id="KAB2334067.1"/>
    </source>
</evidence>
<dbReference type="InterPro" id="IPR016122">
    <property type="entry name" value="SpoOB_C"/>
</dbReference>
<dbReference type="SMART" id="SM01317">
    <property type="entry name" value="SPOB_ab"/>
    <property type="match status" value="1"/>
</dbReference>
<proteinExistence type="predicted"/>
<protein>
    <submittedName>
        <fullName evidence="5">Sporulation protein</fullName>
    </submittedName>
</protein>
<evidence type="ECO:0000256" key="2">
    <source>
        <dbReference type="ARBA" id="ARBA00022679"/>
    </source>
</evidence>
<accession>A0A7V7UZE8</accession>
<evidence type="ECO:0000256" key="3">
    <source>
        <dbReference type="ARBA" id="ARBA00022777"/>
    </source>
</evidence>
<evidence type="ECO:0000259" key="4">
    <source>
        <dbReference type="SMART" id="SM01317"/>
    </source>
</evidence>
<dbReference type="GO" id="GO:0000155">
    <property type="term" value="F:phosphorelay sensor kinase activity"/>
    <property type="evidence" value="ECO:0007669"/>
    <property type="project" value="InterPro"/>
</dbReference>
<sequence length="186" mass="21772">MDKEWDMIEVLRHARHDWLNKLQLIKGNLALDKIDRAKEIIDEIVLESQQEAKLSNLKIPLFASLLLTYNWENHFFQLEYDVLEVDGNSCIKQLDDKALAQWTSTFFECLNASVKPYYENHLSVSIEPQSEAARFFFDFSGIIVDKSMLNEFFTSIPNFLSVHLHEFSDMELGLEVFVPFSMENKK</sequence>
<dbReference type="InterPro" id="IPR037100">
    <property type="entry name" value="Spo0B_C_sf"/>
</dbReference>
<keyword evidence="1" id="KW-0597">Phosphoprotein</keyword>
<dbReference type="EMBL" id="WBOT01000002">
    <property type="protein sequence ID" value="KAB2334067.1"/>
    <property type="molecule type" value="Genomic_DNA"/>
</dbReference>
<organism evidence="5 6">
    <name type="scientific">Bacillus mesophilum</name>
    <dbReference type="NCBI Taxonomy" id="1071718"/>
    <lineage>
        <taxon>Bacteria</taxon>
        <taxon>Bacillati</taxon>
        <taxon>Bacillota</taxon>
        <taxon>Bacilli</taxon>
        <taxon>Bacillales</taxon>
        <taxon>Bacillaceae</taxon>
        <taxon>Bacillus</taxon>
    </lineage>
</organism>
<dbReference type="OrthoDB" id="2375606at2"/>
<keyword evidence="3" id="KW-0418">Kinase</keyword>
<name>A0A7V7UZE8_9BACI</name>
<dbReference type="Proteomes" id="UP000441354">
    <property type="component" value="Unassembled WGS sequence"/>
</dbReference>
<dbReference type="Gene3D" id="1.10.287.130">
    <property type="match status" value="1"/>
</dbReference>
<dbReference type="InterPro" id="IPR039506">
    <property type="entry name" value="SPOB_a"/>
</dbReference>
<dbReference type="AlphaFoldDB" id="A0A7V7UZE8"/>
<keyword evidence="6" id="KW-1185">Reference proteome</keyword>
<comment type="caution">
    <text evidence="5">The sequence shown here is derived from an EMBL/GenBank/DDBJ whole genome shotgun (WGS) entry which is preliminary data.</text>
</comment>
<dbReference type="Pfam" id="PF14682">
    <property type="entry name" value="SPOB_ab"/>
    <property type="match status" value="1"/>
</dbReference>
<evidence type="ECO:0000313" key="6">
    <source>
        <dbReference type="Proteomes" id="UP000441354"/>
    </source>
</evidence>
<dbReference type="InterPro" id="IPR016120">
    <property type="entry name" value="Sig_transdc_His_kin_SpoOB"/>
</dbReference>
<dbReference type="Gene3D" id="3.30.565.30">
    <property type="entry name" value="Sporulation initiation phosphotransferase B (SpoOB), C-terminal domain"/>
    <property type="match status" value="1"/>
</dbReference>
<feature type="domain" description="Sporulation initiation phosphotransferase B C-terminal" evidence="4">
    <location>
        <begin position="59"/>
        <end position="174"/>
    </location>
</feature>
<reference evidence="5 6" key="1">
    <citation type="journal article" date="2014" name="Arch. Microbiol.">
        <title>Bacillus mesophilum sp. nov., strain IITR-54T, a novel 4-chlorobiphenyl dechlorinating bacterium.</title>
        <authorList>
            <person name="Manickam N."/>
            <person name="Singh N.K."/>
            <person name="Bajaj A."/>
            <person name="Kumar R.M."/>
            <person name="Kaur G."/>
            <person name="Kaur N."/>
            <person name="Bala M."/>
            <person name="Kumar A."/>
            <person name="Mayilraj S."/>
        </authorList>
    </citation>
    <scope>NUCLEOTIDE SEQUENCE [LARGE SCALE GENOMIC DNA]</scope>
    <source>
        <strain evidence="5 6">IITR-54</strain>
    </source>
</reference>
<dbReference type="Pfam" id="PF14689">
    <property type="entry name" value="SPOB_a"/>
    <property type="match status" value="1"/>
</dbReference>